<dbReference type="GeneID" id="66544600"/>
<dbReference type="Proteomes" id="UP000411403">
    <property type="component" value="Unassembled WGS sequence"/>
</dbReference>
<dbReference type="KEGG" id="ccof:VC76_02085"/>
<dbReference type="EMBL" id="AACGUZ010000002">
    <property type="protein sequence ID" value="EAK5102915.1"/>
    <property type="molecule type" value="Genomic_DNA"/>
</dbReference>
<dbReference type="Proteomes" id="UP000382436">
    <property type="component" value="Unassembled WGS sequence"/>
</dbReference>
<dbReference type="PANTHER" id="PTHR15004:SF0">
    <property type="entry name" value="GLUTAMYL-TRNA(GLN) AMIDOTRANSFERASE SUBUNIT C, MITOCHONDRIAL"/>
    <property type="match status" value="1"/>
</dbReference>
<evidence type="ECO:0000313" key="14">
    <source>
        <dbReference type="Proteomes" id="UP000557830"/>
    </source>
</evidence>
<dbReference type="GO" id="GO:0070681">
    <property type="term" value="P:glutaminyl-tRNAGln biosynthesis via transamidation"/>
    <property type="evidence" value="ECO:0007669"/>
    <property type="project" value="TreeGrafter"/>
</dbReference>
<evidence type="ECO:0000313" key="9">
    <source>
        <dbReference type="Proteomes" id="UP000333665"/>
    </source>
</evidence>
<evidence type="ECO:0000313" key="4">
    <source>
        <dbReference type="EMBL" id="EAJ9197442.1"/>
    </source>
</evidence>
<comment type="catalytic activity">
    <reaction evidence="1">
        <text>L-glutamyl-tRNA(Gln) + L-glutamine + ATP + H2O = L-glutaminyl-tRNA(Gln) + L-glutamate + ADP + phosphate + H(+)</text>
        <dbReference type="Rhea" id="RHEA:17521"/>
        <dbReference type="Rhea" id="RHEA-COMP:9681"/>
        <dbReference type="Rhea" id="RHEA-COMP:9684"/>
        <dbReference type="ChEBI" id="CHEBI:15377"/>
        <dbReference type="ChEBI" id="CHEBI:15378"/>
        <dbReference type="ChEBI" id="CHEBI:29985"/>
        <dbReference type="ChEBI" id="CHEBI:30616"/>
        <dbReference type="ChEBI" id="CHEBI:43474"/>
        <dbReference type="ChEBI" id="CHEBI:58359"/>
        <dbReference type="ChEBI" id="CHEBI:78520"/>
        <dbReference type="ChEBI" id="CHEBI:78521"/>
        <dbReference type="ChEBI" id="CHEBI:456216"/>
    </reaction>
</comment>
<name>A0A0Q2QPQ1_CAMCO</name>
<dbReference type="InterPro" id="IPR036113">
    <property type="entry name" value="Asp/Glu-ADT_sf_sub_c"/>
</dbReference>
<dbReference type="SUPFAM" id="SSF141000">
    <property type="entry name" value="Glu-tRNAGln amidotransferase C subunit"/>
    <property type="match status" value="1"/>
</dbReference>
<evidence type="ECO:0000313" key="11">
    <source>
        <dbReference type="Proteomes" id="UP000382436"/>
    </source>
</evidence>
<evidence type="ECO:0000313" key="10">
    <source>
        <dbReference type="Proteomes" id="UP000352088"/>
    </source>
</evidence>
<comment type="catalytic activity">
    <reaction evidence="1">
        <text>L-aspartyl-tRNA(Asn) + L-glutamine + ATP + H2O = L-asparaginyl-tRNA(Asn) + L-glutamate + ADP + phosphate + 2 H(+)</text>
        <dbReference type="Rhea" id="RHEA:14513"/>
        <dbReference type="Rhea" id="RHEA-COMP:9674"/>
        <dbReference type="Rhea" id="RHEA-COMP:9677"/>
        <dbReference type="ChEBI" id="CHEBI:15377"/>
        <dbReference type="ChEBI" id="CHEBI:15378"/>
        <dbReference type="ChEBI" id="CHEBI:29985"/>
        <dbReference type="ChEBI" id="CHEBI:30616"/>
        <dbReference type="ChEBI" id="CHEBI:43474"/>
        <dbReference type="ChEBI" id="CHEBI:58359"/>
        <dbReference type="ChEBI" id="CHEBI:78515"/>
        <dbReference type="ChEBI" id="CHEBI:78516"/>
        <dbReference type="ChEBI" id="CHEBI:456216"/>
    </reaction>
</comment>
<comment type="caution">
    <text evidence="2">The sequence shown here is derived from an EMBL/GenBank/DDBJ whole genome shotgun (WGS) entry which is preliminary data.</text>
</comment>
<reference evidence="12 14" key="1">
    <citation type="submission" date="2018-05" db="EMBL/GenBank/DDBJ databases">
        <authorList>
            <consortium name="NARMS: The National Antimicrobial Resistance Monitoring System"/>
        </authorList>
    </citation>
    <scope>NUCLEOTIDE SEQUENCE [LARGE SCALE GENOMIC DNA]</scope>
    <source>
        <strain evidence="8 13">CVM N17C171</strain>
        <strain evidence="6 10">CVM N17C548</strain>
        <strain evidence="7 9">FSIS11812579</strain>
        <strain evidence="3 14">FSIS1609200</strain>
        <strain evidence="5 12">FSIS1711007</strain>
    </source>
</reference>
<evidence type="ECO:0000313" key="2">
    <source>
        <dbReference type="EMBL" id="EAH8156659.1"/>
    </source>
</evidence>
<dbReference type="EMBL" id="AACBVJ010000007">
    <property type="protein sequence ID" value="EAJ9197442.1"/>
    <property type="molecule type" value="Genomic_DNA"/>
</dbReference>
<dbReference type="eggNOG" id="COG0721">
    <property type="taxonomic scope" value="Bacteria"/>
</dbReference>
<dbReference type="STRING" id="195.ATE51_03418"/>
<keyword evidence="1" id="KW-0648">Protein biosynthesis</keyword>
<keyword evidence="1" id="KW-0547">Nucleotide-binding</keyword>
<keyword evidence="2" id="KW-0808">Transferase</keyword>
<evidence type="ECO:0000313" key="7">
    <source>
        <dbReference type="EMBL" id="EAL8416001.1"/>
    </source>
</evidence>
<organism evidence="2 15">
    <name type="scientific">Campylobacter coli</name>
    <dbReference type="NCBI Taxonomy" id="195"/>
    <lineage>
        <taxon>Bacteria</taxon>
        <taxon>Pseudomonadati</taxon>
        <taxon>Campylobacterota</taxon>
        <taxon>Epsilonproteobacteria</taxon>
        <taxon>Campylobacterales</taxon>
        <taxon>Campylobacteraceae</taxon>
        <taxon>Campylobacter</taxon>
    </lineage>
</organism>
<dbReference type="Gene3D" id="1.10.20.60">
    <property type="entry name" value="Glu-tRNAGln amidotransferase C subunit, N-terminal domain"/>
    <property type="match status" value="1"/>
</dbReference>
<reference evidence="2 15" key="2">
    <citation type="submission" date="2019-01" db="EMBL/GenBank/DDBJ databases">
        <authorList>
            <consortium name="PulseNet: The National Subtyping Network for Foodborne Disease Surveillance"/>
            <person name="Tarr C.L."/>
            <person name="Trees E."/>
            <person name="Katz L.S."/>
            <person name="Carleton-Romer H.A."/>
            <person name="Stroika S."/>
            <person name="Kucerova Z."/>
            <person name="Roache K.F."/>
            <person name="Sabol A.L."/>
            <person name="Besser J."/>
            <person name="Gerner-Smidt P."/>
        </authorList>
    </citation>
    <scope>NUCLEOTIDE SEQUENCE [LARGE SCALE GENOMIC DNA]</scope>
    <source>
        <strain evidence="4 11">PNUSAC001435</strain>
        <strain evidence="2 15">PNUSAC007828</strain>
    </source>
</reference>
<dbReference type="EMBL" id="AABUYW010000001">
    <property type="protein sequence ID" value="EAJ1076207.1"/>
    <property type="molecule type" value="Genomic_DNA"/>
</dbReference>
<evidence type="ECO:0000313" key="3">
    <source>
        <dbReference type="EMBL" id="EAJ1076207.1"/>
    </source>
</evidence>
<dbReference type="Proteomes" id="UP000576616">
    <property type="component" value="Unassembled WGS sequence"/>
</dbReference>
<dbReference type="OrthoDB" id="9813938at2"/>
<dbReference type="RefSeq" id="WP_002778349.1">
    <property type="nucleotide sequence ID" value="NZ_AANHVQ020000005.1"/>
</dbReference>
<dbReference type="AlphaFoldDB" id="A0A0Q2QPQ1"/>
<accession>A0A0Q2QPQ1</accession>
<comment type="function">
    <text evidence="1">Allows the formation of correctly charged Asn-tRNA(Asn) or Gln-tRNA(Gln) through the transamidation of misacylated Asp-tRNA(Asn) or Glu-tRNA(Gln) in organisms which lack either or both of asparaginyl-tRNA or glutaminyl-tRNA synthetases. The reaction takes place in the presence of glutamine and ATP through an activated phospho-Asp-tRNA(Asn) or phospho-Glu-tRNA(Gln).</text>
</comment>
<dbReference type="EMBL" id="AABKAB010000002">
    <property type="protein sequence ID" value="EAH8156659.1"/>
    <property type="molecule type" value="Genomic_DNA"/>
</dbReference>
<dbReference type="EMBL" id="AACQHW010000004">
    <property type="protein sequence ID" value="EAL6850849.1"/>
    <property type="molecule type" value="Genomic_DNA"/>
</dbReference>
<protein>
    <recommendedName>
        <fullName evidence="1">Aspartyl/glutamyl-tRNA(Asn/Gln) amidotransferase subunit C</fullName>
        <shortName evidence="1">Asp/Glu-ADT subunit C</shortName>
        <ecNumber evidence="1">6.3.5.-</ecNumber>
    </recommendedName>
</protein>
<dbReference type="Proteomes" id="UP000352088">
    <property type="component" value="Unassembled WGS sequence"/>
</dbReference>
<sequence length="95" mass="10629">MQIDEKLLSKLEKLSALQIEEEKRSEVICELSEIVNFVEKLNELDLSSSEVTISTIKGGAPFRSDSVNSSNVVETVLNHAPKSNDHFFIVPKIIE</sequence>
<dbReference type="KEGG" id="ccoo:ATE51_03418"/>
<gene>
    <name evidence="1 2" type="primary">gatC</name>
    <name evidence="5" type="ORF">B9Q54_01310</name>
    <name evidence="3" type="ORF">BU953_00970</name>
    <name evidence="4" type="ORF">BZ274_04505</name>
    <name evidence="6" type="ORF">DSX26_05120</name>
    <name evidence="7" type="ORF">DYF97_00990</name>
    <name evidence="8" type="ORF">DYU70_05590</name>
    <name evidence="2" type="ORF">ES716_01670</name>
</gene>
<comment type="subunit">
    <text evidence="1">Heterotrimer of A, B and C subunits.</text>
</comment>
<dbReference type="Proteomes" id="UP000557830">
    <property type="component" value="Unassembled WGS sequence"/>
</dbReference>
<dbReference type="PANTHER" id="PTHR15004">
    <property type="entry name" value="GLUTAMYL-TRNA(GLN) AMIDOTRANSFERASE SUBUNIT C, MITOCHONDRIAL"/>
    <property type="match status" value="1"/>
</dbReference>
<evidence type="ECO:0000313" key="15">
    <source>
        <dbReference type="Proteomes" id="UP000576616"/>
    </source>
</evidence>
<dbReference type="GO" id="GO:0006450">
    <property type="term" value="P:regulation of translational fidelity"/>
    <property type="evidence" value="ECO:0007669"/>
    <property type="project" value="InterPro"/>
</dbReference>
<evidence type="ECO:0000313" key="13">
    <source>
        <dbReference type="Proteomes" id="UP000411403"/>
    </source>
</evidence>
<dbReference type="NCBIfam" id="TIGR00135">
    <property type="entry name" value="gatC"/>
    <property type="match status" value="1"/>
</dbReference>
<dbReference type="EMBL" id="AACRQU010000001">
    <property type="protein sequence ID" value="EAL8416001.1"/>
    <property type="molecule type" value="Genomic_DNA"/>
</dbReference>
<keyword evidence="1" id="KW-0436">Ligase</keyword>
<dbReference type="InterPro" id="IPR003837">
    <property type="entry name" value="GatC"/>
</dbReference>
<dbReference type="HAMAP" id="MF_00122">
    <property type="entry name" value="GatC"/>
    <property type="match status" value="1"/>
</dbReference>
<dbReference type="Proteomes" id="UP000409545">
    <property type="component" value="Unassembled WGS sequence"/>
</dbReference>
<dbReference type="GO" id="GO:0005524">
    <property type="term" value="F:ATP binding"/>
    <property type="evidence" value="ECO:0007669"/>
    <property type="project" value="UniProtKB-KW"/>
</dbReference>
<dbReference type="EC" id="6.3.5.-" evidence="1"/>
<dbReference type="Pfam" id="PF02686">
    <property type="entry name" value="GatC"/>
    <property type="match status" value="1"/>
</dbReference>
<dbReference type="GO" id="GO:0050567">
    <property type="term" value="F:glutaminyl-tRNA synthase (glutamine-hydrolyzing) activity"/>
    <property type="evidence" value="ECO:0007669"/>
    <property type="project" value="UniProtKB-UniRule"/>
</dbReference>
<evidence type="ECO:0000313" key="5">
    <source>
        <dbReference type="EMBL" id="EAK5102915.1"/>
    </source>
</evidence>
<evidence type="ECO:0000313" key="6">
    <source>
        <dbReference type="EMBL" id="EAL6850849.1"/>
    </source>
</evidence>
<dbReference type="EMBL" id="AACSIE010000004">
    <property type="protein sequence ID" value="EAL9204633.1"/>
    <property type="molecule type" value="Genomic_DNA"/>
</dbReference>
<evidence type="ECO:0000256" key="1">
    <source>
        <dbReference type="HAMAP-Rule" id="MF_00122"/>
    </source>
</evidence>
<evidence type="ECO:0000313" key="8">
    <source>
        <dbReference type="EMBL" id="EAL9204633.1"/>
    </source>
</evidence>
<dbReference type="GO" id="GO:0006412">
    <property type="term" value="P:translation"/>
    <property type="evidence" value="ECO:0007669"/>
    <property type="project" value="UniProtKB-UniRule"/>
</dbReference>
<evidence type="ECO:0000313" key="12">
    <source>
        <dbReference type="Proteomes" id="UP000409545"/>
    </source>
</evidence>
<comment type="similarity">
    <text evidence="1">Belongs to the GatC family.</text>
</comment>
<dbReference type="GO" id="GO:0016740">
    <property type="term" value="F:transferase activity"/>
    <property type="evidence" value="ECO:0007669"/>
    <property type="project" value="UniProtKB-KW"/>
</dbReference>
<dbReference type="Proteomes" id="UP000333665">
    <property type="component" value="Unassembled WGS sequence"/>
</dbReference>
<proteinExistence type="inferred from homology"/>
<keyword evidence="1" id="KW-0067">ATP-binding</keyword>